<evidence type="ECO:0000256" key="5">
    <source>
        <dbReference type="ARBA" id="ARBA00023242"/>
    </source>
</evidence>
<gene>
    <name evidence="7" type="ORF">DL764_004549</name>
</gene>
<evidence type="ECO:0000313" key="7">
    <source>
        <dbReference type="EMBL" id="RYP04286.1"/>
    </source>
</evidence>
<evidence type="ECO:0000256" key="1">
    <source>
        <dbReference type="ARBA" id="ARBA00004123"/>
    </source>
</evidence>
<dbReference type="Pfam" id="PF02291">
    <property type="entry name" value="TFIID-31kDa"/>
    <property type="match status" value="1"/>
</dbReference>
<keyword evidence="3" id="KW-0805">Transcription regulation</keyword>
<evidence type="ECO:0008006" key="9">
    <source>
        <dbReference type="Google" id="ProtNLM"/>
    </source>
</evidence>
<organism evidence="7 8">
    <name type="scientific">Monosporascus ibericus</name>
    <dbReference type="NCBI Taxonomy" id="155417"/>
    <lineage>
        <taxon>Eukaryota</taxon>
        <taxon>Fungi</taxon>
        <taxon>Dikarya</taxon>
        <taxon>Ascomycota</taxon>
        <taxon>Pezizomycotina</taxon>
        <taxon>Sordariomycetes</taxon>
        <taxon>Xylariomycetidae</taxon>
        <taxon>Xylariales</taxon>
        <taxon>Xylariales incertae sedis</taxon>
        <taxon>Monosporascus</taxon>
    </lineage>
</organism>
<dbReference type="AlphaFoldDB" id="A0A4Q4TC68"/>
<dbReference type="EMBL" id="QJNU01000217">
    <property type="protein sequence ID" value="RYP04286.1"/>
    <property type="molecule type" value="Genomic_DNA"/>
</dbReference>
<feature type="region of interest" description="Disordered" evidence="6">
    <location>
        <begin position="234"/>
        <end position="303"/>
    </location>
</feature>
<keyword evidence="4" id="KW-0804">Transcription</keyword>
<comment type="similarity">
    <text evidence="2">Belongs to the TAF9 family.</text>
</comment>
<feature type="compositionally biased region" description="Acidic residues" evidence="6">
    <location>
        <begin position="289"/>
        <end position="303"/>
    </location>
</feature>
<dbReference type="SUPFAM" id="SSF47113">
    <property type="entry name" value="Histone-fold"/>
    <property type="match status" value="1"/>
</dbReference>
<dbReference type="OrthoDB" id="341924at2759"/>
<protein>
    <recommendedName>
        <fullName evidence="9">Transcription initiation factor TFIID subunit 9</fullName>
    </recommendedName>
</protein>
<dbReference type="Gene3D" id="1.10.20.10">
    <property type="entry name" value="Histone, subunit A"/>
    <property type="match status" value="1"/>
</dbReference>
<dbReference type="GO" id="GO:0003713">
    <property type="term" value="F:transcription coactivator activity"/>
    <property type="evidence" value="ECO:0007669"/>
    <property type="project" value="TreeGrafter"/>
</dbReference>
<evidence type="ECO:0000256" key="4">
    <source>
        <dbReference type="ARBA" id="ARBA00023163"/>
    </source>
</evidence>
<dbReference type="GO" id="GO:0046982">
    <property type="term" value="F:protein heterodimerization activity"/>
    <property type="evidence" value="ECO:0007669"/>
    <property type="project" value="InterPro"/>
</dbReference>
<evidence type="ECO:0000313" key="8">
    <source>
        <dbReference type="Proteomes" id="UP000293360"/>
    </source>
</evidence>
<dbReference type="GO" id="GO:0000124">
    <property type="term" value="C:SAGA complex"/>
    <property type="evidence" value="ECO:0007669"/>
    <property type="project" value="TreeGrafter"/>
</dbReference>
<comment type="caution">
    <text evidence="7">The sequence shown here is derived from an EMBL/GenBank/DDBJ whole genome shotgun (WGS) entry which is preliminary data.</text>
</comment>
<sequence length="303" mass="30483">MATMSQSQPNGIPSTAGPSQPSQGSSTVPNTQQTTATATTTSSAAAAATAQSPGPAQGSNSGGGTTTTAPRPRDARTIELLLTSQGVTSFDSRVPLLLLDFAYRHTSGVLNDALHLTTDPYVSHAGARPSGASGAAPSAPSGSDAAVSSAAVGIAIAARQAYAFRGGNGAYAGHAGAGGGAASRDWLADLARERNRVALPRVLQHEWGVRLPAERFVLSGAGWSLRDRWAGAEAGLEDGDDDDEGDDGDDNGDDDENAMEGLETMSGGGAGIKGTGGTEEGNGRGLDELLGDDLGDEDMEGME</sequence>
<feature type="compositionally biased region" description="Acidic residues" evidence="6">
    <location>
        <begin position="235"/>
        <end position="258"/>
    </location>
</feature>
<dbReference type="PANTHER" id="PTHR48068:SF4">
    <property type="entry name" value="TATA-BOX BINDING PROTEIN ASSOCIATED FACTOR 9"/>
    <property type="match status" value="1"/>
</dbReference>
<comment type="subcellular location">
    <subcellularLocation>
        <location evidence="1">Nucleus</location>
    </subcellularLocation>
</comment>
<reference evidence="7 8" key="1">
    <citation type="submission" date="2018-06" db="EMBL/GenBank/DDBJ databases">
        <title>Complete Genomes of Monosporascus.</title>
        <authorList>
            <person name="Robinson A.J."/>
            <person name="Natvig D.O."/>
        </authorList>
    </citation>
    <scope>NUCLEOTIDE SEQUENCE [LARGE SCALE GENOMIC DNA]</scope>
    <source>
        <strain evidence="7 8">CBS 110550</strain>
    </source>
</reference>
<dbReference type="STRING" id="155417.A0A4Q4TC68"/>
<dbReference type="Proteomes" id="UP000293360">
    <property type="component" value="Unassembled WGS sequence"/>
</dbReference>
<keyword evidence="5" id="KW-0539">Nucleus</keyword>
<dbReference type="PANTHER" id="PTHR48068">
    <property type="entry name" value="TAF9 RNA POLYMERASE II, TATA BOX-BINDING PROTEIN (TBP)-ASSOCIATED FACTOR"/>
    <property type="match status" value="1"/>
</dbReference>
<dbReference type="CDD" id="cd07979">
    <property type="entry name" value="HFD_TAF9"/>
    <property type="match status" value="1"/>
</dbReference>
<feature type="compositionally biased region" description="Gly residues" evidence="6">
    <location>
        <begin position="266"/>
        <end position="280"/>
    </location>
</feature>
<feature type="region of interest" description="Disordered" evidence="6">
    <location>
        <begin position="1"/>
        <end position="72"/>
    </location>
</feature>
<evidence type="ECO:0000256" key="3">
    <source>
        <dbReference type="ARBA" id="ARBA00023015"/>
    </source>
</evidence>
<keyword evidence="8" id="KW-1185">Reference proteome</keyword>
<dbReference type="InterPro" id="IPR051431">
    <property type="entry name" value="TFIID_subunit_9"/>
</dbReference>
<dbReference type="InterPro" id="IPR009072">
    <property type="entry name" value="Histone-fold"/>
</dbReference>
<dbReference type="GO" id="GO:0016251">
    <property type="term" value="F:RNA polymerase II general transcription initiation factor activity"/>
    <property type="evidence" value="ECO:0007669"/>
    <property type="project" value="TreeGrafter"/>
</dbReference>
<accession>A0A4Q4TC68</accession>
<dbReference type="FunFam" id="1.10.20.10:FF:000069">
    <property type="entry name" value="Transcription initiation factor TFIID subunit"/>
    <property type="match status" value="1"/>
</dbReference>
<name>A0A4Q4TC68_9PEZI</name>
<feature type="compositionally biased region" description="Low complexity" evidence="6">
    <location>
        <begin position="31"/>
        <end position="52"/>
    </location>
</feature>
<dbReference type="InterPro" id="IPR003162">
    <property type="entry name" value="TFIID-31"/>
</dbReference>
<dbReference type="GO" id="GO:0005669">
    <property type="term" value="C:transcription factor TFIID complex"/>
    <property type="evidence" value="ECO:0007669"/>
    <property type="project" value="TreeGrafter"/>
</dbReference>
<evidence type="ECO:0000256" key="2">
    <source>
        <dbReference type="ARBA" id="ARBA00007646"/>
    </source>
</evidence>
<feature type="compositionally biased region" description="Polar residues" evidence="6">
    <location>
        <begin position="1"/>
        <end position="30"/>
    </location>
</feature>
<dbReference type="GO" id="GO:0051123">
    <property type="term" value="P:RNA polymerase II preinitiation complex assembly"/>
    <property type="evidence" value="ECO:0007669"/>
    <property type="project" value="TreeGrafter"/>
</dbReference>
<proteinExistence type="inferred from homology"/>
<evidence type="ECO:0000256" key="6">
    <source>
        <dbReference type="SAM" id="MobiDB-lite"/>
    </source>
</evidence>